<comment type="caution">
    <text evidence="2">The sequence shown here is derived from an EMBL/GenBank/DDBJ whole genome shotgun (WGS) entry which is preliminary data.</text>
</comment>
<dbReference type="EMBL" id="DUTF01000105">
    <property type="protein sequence ID" value="HHY26032.1"/>
    <property type="molecule type" value="Genomic_DNA"/>
</dbReference>
<feature type="non-terminal residue" evidence="2">
    <location>
        <position position="51"/>
    </location>
</feature>
<evidence type="ECO:0008006" key="4">
    <source>
        <dbReference type="Google" id="ProtNLM"/>
    </source>
</evidence>
<keyword evidence="1" id="KW-0812">Transmembrane</keyword>
<keyword evidence="1" id="KW-0472">Membrane</keyword>
<protein>
    <recommendedName>
        <fullName evidence="4">ABC transporter permease</fullName>
    </recommendedName>
</protein>
<feature type="transmembrane region" description="Helical" evidence="1">
    <location>
        <begin position="21"/>
        <end position="43"/>
    </location>
</feature>
<sequence>MTQGLYPRLALTGIAKNRKIYLPYILTCMGMVMMFYIISFLTVNPSVSAMP</sequence>
<dbReference type="Proteomes" id="UP000553059">
    <property type="component" value="Unassembled WGS sequence"/>
</dbReference>
<gene>
    <name evidence="2" type="ORF">GX523_04625</name>
</gene>
<proteinExistence type="predicted"/>
<evidence type="ECO:0000256" key="1">
    <source>
        <dbReference type="SAM" id="Phobius"/>
    </source>
</evidence>
<evidence type="ECO:0000313" key="2">
    <source>
        <dbReference type="EMBL" id="HHY26032.1"/>
    </source>
</evidence>
<evidence type="ECO:0000313" key="3">
    <source>
        <dbReference type="Proteomes" id="UP000553059"/>
    </source>
</evidence>
<keyword evidence="1" id="KW-1133">Transmembrane helix</keyword>
<accession>A0A7C7D4N4</accession>
<dbReference type="AlphaFoldDB" id="A0A7C7D4N4"/>
<reference evidence="2 3" key="1">
    <citation type="journal article" date="2020" name="Biotechnol. Biofuels">
        <title>New insights from the biogas microbiome by comprehensive genome-resolved metagenomics of nearly 1600 species originating from multiple anaerobic digesters.</title>
        <authorList>
            <person name="Campanaro S."/>
            <person name="Treu L."/>
            <person name="Rodriguez-R L.M."/>
            <person name="Kovalovszki A."/>
            <person name="Ziels R.M."/>
            <person name="Maus I."/>
            <person name="Zhu X."/>
            <person name="Kougias P.G."/>
            <person name="Basile A."/>
            <person name="Luo G."/>
            <person name="Schluter A."/>
            <person name="Konstantinidis K.T."/>
            <person name="Angelidaki I."/>
        </authorList>
    </citation>
    <scope>NUCLEOTIDE SEQUENCE [LARGE SCALE GENOMIC DNA]</scope>
    <source>
        <strain evidence="2">AS05jafATM_4</strain>
    </source>
</reference>
<name>A0A7C7D4N4_9FIRM</name>
<organism evidence="2 3">
    <name type="scientific">Desulfitobacterium dehalogenans</name>
    <dbReference type="NCBI Taxonomy" id="36854"/>
    <lineage>
        <taxon>Bacteria</taxon>
        <taxon>Bacillati</taxon>
        <taxon>Bacillota</taxon>
        <taxon>Clostridia</taxon>
        <taxon>Eubacteriales</taxon>
        <taxon>Desulfitobacteriaceae</taxon>
        <taxon>Desulfitobacterium</taxon>
    </lineage>
</organism>